<dbReference type="AlphaFoldDB" id="A0AAQ3Y6E4"/>
<feature type="chain" id="PRO_5042859250" description="Lipoprotein" evidence="1">
    <location>
        <begin position="25"/>
        <end position="94"/>
    </location>
</feature>
<organism evidence="2 3">
    <name type="scientific">Candidatus Enterococcus palustris</name>
    <dbReference type="NCBI Taxonomy" id="1834189"/>
    <lineage>
        <taxon>Bacteria</taxon>
        <taxon>Bacillati</taxon>
        <taxon>Bacillota</taxon>
        <taxon>Bacilli</taxon>
        <taxon>Lactobacillales</taxon>
        <taxon>Enterococcaceae</taxon>
        <taxon>Enterococcus</taxon>
    </lineage>
</organism>
<accession>A0AAQ3Y6E4</accession>
<evidence type="ECO:0008006" key="4">
    <source>
        <dbReference type="Google" id="ProtNLM"/>
    </source>
</evidence>
<reference evidence="2" key="1">
    <citation type="submission" date="2017-05" db="EMBL/GenBank/DDBJ databases">
        <authorList>
            <consortium name="The Broad Institute Genomics Platform"/>
            <consortium name="The Broad Institute Genomic Center for Infectious Diseases"/>
            <person name="Earl A."/>
            <person name="Manson A."/>
            <person name="Schwartman J."/>
            <person name="Gilmore M."/>
            <person name="Abouelleil A."/>
            <person name="Cao P."/>
            <person name="Chapman S."/>
            <person name="Cusick C."/>
            <person name="Shea T."/>
            <person name="Young S."/>
            <person name="Neafsey D."/>
            <person name="Nusbaum C."/>
            <person name="Birren B."/>
        </authorList>
    </citation>
    <scope>NUCLEOTIDE SEQUENCE</scope>
    <source>
        <strain evidence="2">7F3_DIV0205</strain>
    </source>
</reference>
<dbReference type="Proteomes" id="UP000194948">
    <property type="component" value="Chromosome"/>
</dbReference>
<protein>
    <recommendedName>
        <fullName evidence="4">Lipoprotein</fullName>
    </recommendedName>
</protein>
<evidence type="ECO:0000256" key="1">
    <source>
        <dbReference type="SAM" id="SignalP"/>
    </source>
</evidence>
<dbReference type="PROSITE" id="PS51257">
    <property type="entry name" value="PROKAR_LIPOPROTEIN"/>
    <property type="match status" value="1"/>
</dbReference>
<dbReference type="Pfam" id="PF16475">
    <property type="entry name" value="DUF5052"/>
    <property type="match status" value="1"/>
</dbReference>
<keyword evidence="3" id="KW-1185">Reference proteome</keyword>
<reference evidence="2" key="2">
    <citation type="submission" date="2024-03" db="EMBL/GenBank/DDBJ databases">
        <title>The Genome Sequence of Enterococcus sp. DIV0205d.</title>
        <authorList>
            <consortium name="The Broad Institute Genomics Platform"/>
            <consortium name="The Broad Institute Microbial Omics Core"/>
            <consortium name="The Broad Institute Genomic Center for Infectious Diseases"/>
            <person name="Earl A."/>
            <person name="Manson A."/>
            <person name="Gilmore M."/>
            <person name="Schwartman J."/>
            <person name="Shea T."/>
            <person name="Abouelleil A."/>
            <person name="Cao P."/>
            <person name="Chapman S."/>
            <person name="Cusick C."/>
            <person name="Young S."/>
            <person name="Neafsey D."/>
            <person name="Nusbaum C."/>
            <person name="Birren B."/>
        </authorList>
    </citation>
    <scope>NUCLEOTIDE SEQUENCE</scope>
    <source>
        <strain evidence="2">7F3_DIV0205</strain>
    </source>
</reference>
<dbReference type="EMBL" id="CP147244">
    <property type="protein sequence ID" value="WYJ99603.1"/>
    <property type="molecule type" value="Genomic_DNA"/>
</dbReference>
<proteinExistence type="predicted"/>
<feature type="signal peptide" evidence="1">
    <location>
        <begin position="1"/>
        <end position="24"/>
    </location>
</feature>
<evidence type="ECO:0000313" key="3">
    <source>
        <dbReference type="Proteomes" id="UP000194948"/>
    </source>
</evidence>
<gene>
    <name evidence="2" type="ORF">A5821_000680</name>
</gene>
<dbReference type="InterPro" id="IPR032484">
    <property type="entry name" value="DUF5052"/>
</dbReference>
<keyword evidence="1" id="KW-0732">Signal</keyword>
<name>A0AAQ3Y6E4_9ENTE</name>
<sequence>MKKCRVKKATAFVFLMCSMLAVLSGCQNIRMFFKGFEENFKGLEMSIQTYDEQSQLVDQVVGKSVKIERDETFDIQEGENEKKGDVIQITIGKH</sequence>
<evidence type="ECO:0000313" key="2">
    <source>
        <dbReference type="EMBL" id="WYJ99603.1"/>
    </source>
</evidence>